<dbReference type="InterPro" id="IPR003599">
    <property type="entry name" value="Ig_sub"/>
</dbReference>
<reference evidence="3" key="2">
    <citation type="submission" date="2025-09" db="UniProtKB">
        <authorList>
            <consortium name="Ensembl"/>
        </authorList>
    </citation>
    <scope>IDENTIFICATION</scope>
</reference>
<dbReference type="CDD" id="cd00096">
    <property type="entry name" value="Ig"/>
    <property type="match status" value="2"/>
</dbReference>
<sequence length="240" mass="26713">RCVLPLLLFSFLFFPMCASQDLINDKVPSPVDTLKGSDVILQCEIAGTPPFEVAWFKDRRQVRSSKKFKVTAKHSVASLHILNLESQDTGEYQCKAMNEVGSDTCTCPVKFKGLYARGLTALAHSLALTEPITVMAGNPFTLECKVGGTPELITKWYKDGRELRSDRKYQITFFNNVSTLKVFSAEGGDSGLYTFEVHNEVGDSSCTSSVDETYFVSLCSFSPLPLPSHCMTIRDLHMIW</sequence>
<feature type="domain" description="Ig-like" evidence="2">
    <location>
        <begin position="108"/>
        <end position="211"/>
    </location>
</feature>
<reference evidence="3" key="1">
    <citation type="submission" date="2025-08" db="UniProtKB">
        <authorList>
            <consortium name="Ensembl"/>
        </authorList>
    </citation>
    <scope>IDENTIFICATION</scope>
</reference>
<accession>A0A8C6ZW58</accession>
<dbReference type="InterPro" id="IPR036179">
    <property type="entry name" value="Ig-like_dom_sf"/>
</dbReference>
<dbReference type="Ensembl" id="ENSNPET00000019828.1">
    <property type="protein sequence ID" value="ENSNPEP00000019329.1"/>
    <property type="gene ID" value="ENSNPEG00000014413.1"/>
</dbReference>
<dbReference type="Pfam" id="PF07679">
    <property type="entry name" value="I-set"/>
    <property type="match status" value="2"/>
</dbReference>
<keyword evidence="1" id="KW-0732">Signal</keyword>
<dbReference type="SMART" id="SM00408">
    <property type="entry name" value="IGc2"/>
    <property type="match status" value="2"/>
</dbReference>
<dbReference type="InterPro" id="IPR013098">
    <property type="entry name" value="Ig_I-set"/>
</dbReference>
<feature type="signal peptide" evidence="1">
    <location>
        <begin position="1"/>
        <end position="19"/>
    </location>
</feature>
<dbReference type="PANTHER" id="PTHR47633">
    <property type="entry name" value="IMMUNOGLOBULIN"/>
    <property type="match status" value="1"/>
</dbReference>
<dbReference type="InterPro" id="IPR007110">
    <property type="entry name" value="Ig-like_dom"/>
</dbReference>
<keyword evidence="4" id="KW-1185">Reference proteome</keyword>
<organism evidence="3 4">
    <name type="scientific">Nothoprocta perdicaria</name>
    <name type="common">Chilean tinamou</name>
    <name type="synonym">Crypturus perdicarius</name>
    <dbReference type="NCBI Taxonomy" id="30464"/>
    <lineage>
        <taxon>Eukaryota</taxon>
        <taxon>Metazoa</taxon>
        <taxon>Chordata</taxon>
        <taxon>Craniata</taxon>
        <taxon>Vertebrata</taxon>
        <taxon>Euteleostomi</taxon>
        <taxon>Archelosauria</taxon>
        <taxon>Archosauria</taxon>
        <taxon>Dinosauria</taxon>
        <taxon>Saurischia</taxon>
        <taxon>Theropoda</taxon>
        <taxon>Coelurosauria</taxon>
        <taxon>Aves</taxon>
        <taxon>Palaeognathae</taxon>
        <taxon>Tinamiformes</taxon>
        <taxon>Tinamidae</taxon>
        <taxon>Nothoprocta</taxon>
    </lineage>
</organism>
<name>A0A8C6ZW58_NOTPE</name>
<dbReference type="InterPro" id="IPR003598">
    <property type="entry name" value="Ig_sub2"/>
</dbReference>
<evidence type="ECO:0000313" key="4">
    <source>
        <dbReference type="Proteomes" id="UP000694420"/>
    </source>
</evidence>
<dbReference type="PROSITE" id="PS50835">
    <property type="entry name" value="IG_LIKE"/>
    <property type="match status" value="2"/>
</dbReference>
<dbReference type="FunFam" id="2.60.40.10:FF:000022">
    <property type="entry name" value="Cardiac titin"/>
    <property type="match status" value="2"/>
</dbReference>
<evidence type="ECO:0000259" key="2">
    <source>
        <dbReference type="PROSITE" id="PS50835"/>
    </source>
</evidence>
<evidence type="ECO:0000256" key="1">
    <source>
        <dbReference type="SAM" id="SignalP"/>
    </source>
</evidence>
<dbReference type="Proteomes" id="UP000694420">
    <property type="component" value="Unplaced"/>
</dbReference>
<dbReference type="Gene3D" id="2.60.40.10">
    <property type="entry name" value="Immunoglobulins"/>
    <property type="match status" value="2"/>
</dbReference>
<proteinExistence type="predicted"/>
<feature type="domain" description="Ig-like" evidence="2">
    <location>
        <begin position="15"/>
        <end position="106"/>
    </location>
</feature>
<dbReference type="SMART" id="SM00409">
    <property type="entry name" value="IG"/>
    <property type="match status" value="2"/>
</dbReference>
<dbReference type="InterPro" id="IPR013783">
    <property type="entry name" value="Ig-like_fold"/>
</dbReference>
<evidence type="ECO:0000313" key="3">
    <source>
        <dbReference type="Ensembl" id="ENSNPEP00000019329.1"/>
    </source>
</evidence>
<protein>
    <recommendedName>
        <fullName evidence="2">Ig-like domain-containing protein</fullName>
    </recommendedName>
</protein>
<dbReference type="AlphaFoldDB" id="A0A8C6ZW58"/>
<feature type="chain" id="PRO_5034404890" description="Ig-like domain-containing protein" evidence="1">
    <location>
        <begin position="20"/>
        <end position="240"/>
    </location>
</feature>
<dbReference type="SUPFAM" id="SSF48726">
    <property type="entry name" value="Immunoglobulin"/>
    <property type="match status" value="2"/>
</dbReference>